<accession>A0ABR4H170</accession>
<dbReference type="InterPro" id="IPR008775">
    <property type="entry name" value="Phytyl_CoA_dOase-like"/>
</dbReference>
<comment type="pathway">
    <text evidence="1">Secondary metabolite biosynthesis.</text>
</comment>
<dbReference type="Pfam" id="PF05721">
    <property type="entry name" value="PhyH"/>
    <property type="match status" value="1"/>
</dbReference>
<evidence type="ECO:0000313" key="2">
    <source>
        <dbReference type="EMBL" id="KAL2809200.1"/>
    </source>
</evidence>
<dbReference type="EMBL" id="JBFXLT010000094">
    <property type="protein sequence ID" value="KAL2809200.1"/>
    <property type="molecule type" value="Genomic_DNA"/>
</dbReference>
<evidence type="ECO:0000256" key="1">
    <source>
        <dbReference type="ARBA" id="ARBA00005179"/>
    </source>
</evidence>
<gene>
    <name evidence="2" type="ORF">BJX63DRAFT_424037</name>
</gene>
<keyword evidence="3" id="KW-1185">Reference proteome</keyword>
<protein>
    <submittedName>
        <fullName evidence="2">Uncharacterized protein</fullName>
    </submittedName>
</protein>
<organism evidence="2 3">
    <name type="scientific">Aspergillus granulosus</name>
    <dbReference type="NCBI Taxonomy" id="176169"/>
    <lineage>
        <taxon>Eukaryota</taxon>
        <taxon>Fungi</taxon>
        <taxon>Dikarya</taxon>
        <taxon>Ascomycota</taxon>
        <taxon>Pezizomycotina</taxon>
        <taxon>Eurotiomycetes</taxon>
        <taxon>Eurotiomycetidae</taxon>
        <taxon>Eurotiales</taxon>
        <taxon>Aspergillaceae</taxon>
        <taxon>Aspergillus</taxon>
        <taxon>Aspergillus subgen. Nidulantes</taxon>
    </lineage>
</organism>
<sequence length="265" mass="30370">MDRSVSHTSSIDHGCCTIKNFTDVEMVKKVNEDVRPYLETDKRGETSRCTNLVRRSQTVQETWIVDPLVRKLTGYVVDKTTSNFYGKSKHAYMSEAICSIVMTFDVGSSIKVQWLHRDDKNFHVDQEDQTATGYRRRSDTTFEGGAATAVPDSHRWRLGRAPRTSEERVAEMEVTHYCVMLGDLHYAGSANITESEQRILHGFFLTRGFYRGEENIYLANSDEDALSWSPGVQKILFVNFKAPLWHLRDEQLDKVGDFDLLQEAN</sequence>
<proteinExistence type="predicted"/>
<reference evidence="2 3" key="1">
    <citation type="submission" date="2024-07" db="EMBL/GenBank/DDBJ databases">
        <title>Section-level genome sequencing and comparative genomics of Aspergillus sections Usti and Cavernicolus.</title>
        <authorList>
            <consortium name="Lawrence Berkeley National Laboratory"/>
            <person name="Nybo J.L."/>
            <person name="Vesth T.C."/>
            <person name="Theobald S."/>
            <person name="Frisvad J.C."/>
            <person name="Larsen T.O."/>
            <person name="Kjaerboelling I."/>
            <person name="Rothschild-Mancinelli K."/>
            <person name="Lyhne E.K."/>
            <person name="Kogle M.E."/>
            <person name="Barry K."/>
            <person name="Clum A."/>
            <person name="Na H."/>
            <person name="Ledsgaard L."/>
            <person name="Lin J."/>
            <person name="Lipzen A."/>
            <person name="Kuo A."/>
            <person name="Riley R."/>
            <person name="Mondo S."/>
            <person name="Labutti K."/>
            <person name="Haridas S."/>
            <person name="Pangalinan J."/>
            <person name="Salamov A.A."/>
            <person name="Simmons B.A."/>
            <person name="Magnuson J.K."/>
            <person name="Chen J."/>
            <person name="Drula E."/>
            <person name="Henrissat B."/>
            <person name="Wiebenga A."/>
            <person name="Lubbers R.J."/>
            <person name="Gomes A.C."/>
            <person name="Makela M.R."/>
            <person name="Stajich J."/>
            <person name="Grigoriev I.V."/>
            <person name="Mortensen U.H."/>
            <person name="De Vries R.P."/>
            <person name="Baker S.E."/>
            <person name="Andersen M.R."/>
        </authorList>
    </citation>
    <scope>NUCLEOTIDE SEQUENCE [LARGE SCALE GENOMIC DNA]</scope>
    <source>
        <strain evidence="2 3">CBS 588.65</strain>
    </source>
</reference>
<name>A0ABR4H170_9EURO</name>
<dbReference type="SUPFAM" id="SSF51197">
    <property type="entry name" value="Clavaminate synthase-like"/>
    <property type="match status" value="1"/>
</dbReference>
<dbReference type="Gene3D" id="2.60.120.620">
    <property type="entry name" value="q2cbj1_9rhob like domain"/>
    <property type="match status" value="1"/>
</dbReference>
<evidence type="ECO:0000313" key="3">
    <source>
        <dbReference type="Proteomes" id="UP001610334"/>
    </source>
</evidence>
<dbReference type="Proteomes" id="UP001610334">
    <property type="component" value="Unassembled WGS sequence"/>
</dbReference>
<comment type="caution">
    <text evidence="2">The sequence shown here is derived from an EMBL/GenBank/DDBJ whole genome shotgun (WGS) entry which is preliminary data.</text>
</comment>